<reference evidence="3 4" key="1">
    <citation type="submission" date="2024-01" db="EMBL/GenBank/DDBJ databases">
        <title>The genomes of 5 underutilized Papilionoideae crops provide insights into root nodulation and disease resistanc.</title>
        <authorList>
            <person name="Jiang F."/>
        </authorList>
    </citation>
    <scope>NUCLEOTIDE SEQUENCE [LARGE SCALE GENOMIC DNA]</scope>
    <source>
        <strain evidence="3">LVBAO_FW01</strain>
        <tissue evidence="3">Leaves</tissue>
    </source>
</reference>
<dbReference type="EMBL" id="JAYMYQ010000001">
    <property type="protein sequence ID" value="KAK7363338.1"/>
    <property type="molecule type" value="Genomic_DNA"/>
</dbReference>
<sequence>MNISPLEAQAFNYLSFGLLTLLNNLWTRLALSLWWIRTFRSGFLPPSDDPVSEPEPADPVPQDSDPDSTSVSAQACVPTVVGNGAVDVDGVTKGKFTLYYEEEIEKECESEETVTEEWEEIEGRREWWENWERLLRMKVGENENGWHTCQDLTALNGSVVRLWDGGFTRESFKHCRDSSSSCVVVW</sequence>
<evidence type="ECO:0000313" key="4">
    <source>
        <dbReference type="Proteomes" id="UP001367508"/>
    </source>
</evidence>
<proteinExistence type="predicted"/>
<accession>A0AAN9N4Z5</accession>
<evidence type="ECO:0000313" key="3">
    <source>
        <dbReference type="EMBL" id="KAK7363338.1"/>
    </source>
</evidence>
<name>A0AAN9N4Z5_CANGL</name>
<feature type="region of interest" description="Disordered" evidence="1">
    <location>
        <begin position="47"/>
        <end position="72"/>
    </location>
</feature>
<feature type="transmembrane region" description="Helical" evidence="2">
    <location>
        <begin position="12"/>
        <end position="36"/>
    </location>
</feature>
<evidence type="ECO:0000256" key="2">
    <source>
        <dbReference type="SAM" id="Phobius"/>
    </source>
</evidence>
<gene>
    <name evidence="3" type="ORF">VNO77_05478</name>
</gene>
<keyword evidence="2" id="KW-0812">Transmembrane</keyword>
<protein>
    <submittedName>
        <fullName evidence="3">Uncharacterized protein</fullName>
    </submittedName>
</protein>
<keyword evidence="4" id="KW-1185">Reference proteome</keyword>
<dbReference type="Proteomes" id="UP001367508">
    <property type="component" value="Unassembled WGS sequence"/>
</dbReference>
<dbReference type="PANTHER" id="PTHR36369:SF7">
    <property type="entry name" value="PROTEIN, PUTATIVE-RELATED"/>
    <property type="match status" value="1"/>
</dbReference>
<organism evidence="3 4">
    <name type="scientific">Canavalia gladiata</name>
    <name type="common">Sword bean</name>
    <name type="synonym">Dolichos gladiatus</name>
    <dbReference type="NCBI Taxonomy" id="3824"/>
    <lineage>
        <taxon>Eukaryota</taxon>
        <taxon>Viridiplantae</taxon>
        <taxon>Streptophyta</taxon>
        <taxon>Embryophyta</taxon>
        <taxon>Tracheophyta</taxon>
        <taxon>Spermatophyta</taxon>
        <taxon>Magnoliopsida</taxon>
        <taxon>eudicotyledons</taxon>
        <taxon>Gunneridae</taxon>
        <taxon>Pentapetalae</taxon>
        <taxon>rosids</taxon>
        <taxon>fabids</taxon>
        <taxon>Fabales</taxon>
        <taxon>Fabaceae</taxon>
        <taxon>Papilionoideae</taxon>
        <taxon>50 kb inversion clade</taxon>
        <taxon>NPAAA clade</taxon>
        <taxon>indigoferoid/millettioid clade</taxon>
        <taxon>Phaseoleae</taxon>
        <taxon>Canavalia</taxon>
    </lineage>
</organism>
<evidence type="ECO:0000256" key="1">
    <source>
        <dbReference type="SAM" id="MobiDB-lite"/>
    </source>
</evidence>
<dbReference type="PANTHER" id="PTHR36369">
    <property type="entry name" value="TRANSMEMBRANE PROTEIN"/>
    <property type="match status" value="1"/>
</dbReference>
<dbReference type="AlphaFoldDB" id="A0AAN9N4Z5"/>
<keyword evidence="2" id="KW-1133">Transmembrane helix</keyword>
<keyword evidence="2" id="KW-0472">Membrane</keyword>
<comment type="caution">
    <text evidence="3">The sequence shown here is derived from an EMBL/GenBank/DDBJ whole genome shotgun (WGS) entry which is preliminary data.</text>
</comment>